<dbReference type="Proteomes" id="UP001460270">
    <property type="component" value="Unassembled WGS sequence"/>
</dbReference>
<keyword evidence="3" id="KW-1185">Reference proteome</keyword>
<evidence type="ECO:0000313" key="2">
    <source>
        <dbReference type="EMBL" id="KAK7921946.1"/>
    </source>
</evidence>
<comment type="caution">
    <text evidence="2">The sequence shown here is derived from an EMBL/GenBank/DDBJ whole genome shotgun (WGS) entry which is preliminary data.</text>
</comment>
<feature type="region of interest" description="Disordered" evidence="1">
    <location>
        <begin position="1"/>
        <end position="23"/>
    </location>
</feature>
<dbReference type="AlphaFoldDB" id="A0AAW0PA45"/>
<gene>
    <name evidence="2" type="ORF">WMY93_008848</name>
</gene>
<sequence length="235" mass="27000">MKTEKHHERERGDPLEDKDASLEEEQDMAHTIVDLWKKLDDRDRERVVYIARHQKRLLSGRFRTPKKPALSLVLKALLAALRRGSRTDSRWSLILRDYHHIRQLVVNNAIVMEQTEIQLVVVITTRSIQWYNKRQNKEELSVLLQASSRSQVASVWSCLAQKEHQYVMKENTAGQARTRQSRTIRPKAAAPSAPTLQPPLVLTPGPVQPSPVLTTPGQCYRHKVKMSVPQLVSKL</sequence>
<evidence type="ECO:0000256" key="1">
    <source>
        <dbReference type="SAM" id="MobiDB-lite"/>
    </source>
</evidence>
<accession>A0AAW0PA45</accession>
<evidence type="ECO:0000313" key="3">
    <source>
        <dbReference type="Proteomes" id="UP001460270"/>
    </source>
</evidence>
<protein>
    <submittedName>
        <fullName evidence="2">Uncharacterized protein</fullName>
    </submittedName>
</protein>
<proteinExistence type="predicted"/>
<feature type="compositionally biased region" description="Basic and acidic residues" evidence="1">
    <location>
        <begin position="1"/>
        <end position="21"/>
    </location>
</feature>
<feature type="region of interest" description="Disordered" evidence="1">
    <location>
        <begin position="171"/>
        <end position="208"/>
    </location>
</feature>
<name>A0AAW0PA45_9GOBI</name>
<reference evidence="3" key="1">
    <citation type="submission" date="2024-04" db="EMBL/GenBank/DDBJ databases">
        <title>Salinicola lusitanus LLJ914,a marine bacterium isolated from the Okinawa Trough.</title>
        <authorList>
            <person name="Li J."/>
        </authorList>
    </citation>
    <scope>NUCLEOTIDE SEQUENCE [LARGE SCALE GENOMIC DNA]</scope>
</reference>
<organism evidence="2 3">
    <name type="scientific">Mugilogobius chulae</name>
    <name type="common">yellowstripe goby</name>
    <dbReference type="NCBI Taxonomy" id="88201"/>
    <lineage>
        <taxon>Eukaryota</taxon>
        <taxon>Metazoa</taxon>
        <taxon>Chordata</taxon>
        <taxon>Craniata</taxon>
        <taxon>Vertebrata</taxon>
        <taxon>Euteleostomi</taxon>
        <taxon>Actinopterygii</taxon>
        <taxon>Neopterygii</taxon>
        <taxon>Teleostei</taxon>
        <taxon>Neoteleostei</taxon>
        <taxon>Acanthomorphata</taxon>
        <taxon>Gobiaria</taxon>
        <taxon>Gobiiformes</taxon>
        <taxon>Gobioidei</taxon>
        <taxon>Gobiidae</taxon>
        <taxon>Gobionellinae</taxon>
        <taxon>Mugilogobius</taxon>
    </lineage>
</organism>
<dbReference type="EMBL" id="JBBPFD010000006">
    <property type="protein sequence ID" value="KAK7921946.1"/>
    <property type="molecule type" value="Genomic_DNA"/>
</dbReference>